<dbReference type="KEGG" id="aaco:K1I37_05120"/>
<accession>T0BWL7</accession>
<proteinExistence type="predicted"/>
<name>T0BWL7_ALIAG</name>
<dbReference type="Proteomes" id="UP000829401">
    <property type="component" value="Chromosome"/>
</dbReference>
<dbReference type="RefSeq" id="WP_021296956.1">
    <property type="nucleotide sequence ID" value="NZ_AURB01000140.1"/>
</dbReference>
<evidence type="ECO:0000313" key="2">
    <source>
        <dbReference type="Proteomes" id="UP000829401"/>
    </source>
</evidence>
<dbReference type="EMBL" id="CP080467">
    <property type="protein sequence ID" value="UNO49888.1"/>
    <property type="molecule type" value="Genomic_DNA"/>
</dbReference>
<keyword evidence="2" id="KW-1185">Reference proteome</keyword>
<dbReference type="STRING" id="1356854.N007_09480"/>
<protein>
    <submittedName>
        <fullName evidence="1">Uncharacterized protein</fullName>
    </submittedName>
</protein>
<gene>
    <name evidence="1" type="ORF">K1I37_05120</name>
</gene>
<evidence type="ECO:0000313" key="1">
    <source>
        <dbReference type="EMBL" id="UNO49888.1"/>
    </source>
</evidence>
<reference evidence="2" key="1">
    <citation type="journal article" date="2022" name="G3 (Bethesda)">
        <title>Unveiling the complete genome sequence of Alicyclobacillus acidoterrestris DSM 3922T, a taint-producing strain.</title>
        <authorList>
            <person name="Leonardo I.C."/>
            <person name="Barreto Crespo M.T."/>
            <person name="Gaspar F.B."/>
        </authorList>
    </citation>
    <scope>NUCLEOTIDE SEQUENCE [LARGE SCALE GENOMIC DNA]</scope>
    <source>
        <strain evidence="2">DSM 3922</strain>
    </source>
</reference>
<organism evidence="1 2">
    <name type="scientific">Alicyclobacillus acidoterrestris (strain ATCC 49025 / DSM 3922 / CIP 106132 / NCIMB 13137 / GD3B)</name>
    <dbReference type="NCBI Taxonomy" id="1356854"/>
    <lineage>
        <taxon>Bacteria</taxon>
        <taxon>Bacillati</taxon>
        <taxon>Bacillota</taxon>
        <taxon>Bacilli</taxon>
        <taxon>Bacillales</taxon>
        <taxon>Alicyclobacillaceae</taxon>
        <taxon>Alicyclobacillus</taxon>
    </lineage>
</organism>
<dbReference type="AlphaFoldDB" id="T0BWL7"/>
<sequence length="87" mass="10571">MCDKRVNLRVERRRELLRYVYDTHYVANKRGLFVNPRELSGTDYMHYLYLEDKEYIRIWRGEVWCIRITGDGMDVVELNKPLQGDDD</sequence>
<accession>A0A9E6ZIU7</accession>